<organism evidence="2">
    <name type="scientific">Panstrongylus lignarius</name>
    <dbReference type="NCBI Taxonomy" id="156445"/>
    <lineage>
        <taxon>Eukaryota</taxon>
        <taxon>Metazoa</taxon>
        <taxon>Ecdysozoa</taxon>
        <taxon>Arthropoda</taxon>
        <taxon>Hexapoda</taxon>
        <taxon>Insecta</taxon>
        <taxon>Pterygota</taxon>
        <taxon>Neoptera</taxon>
        <taxon>Paraneoptera</taxon>
        <taxon>Hemiptera</taxon>
        <taxon>Heteroptera</taxon>
        <taxon>Panheteroptera</taxon>
        <taxon>Cimicomorpha</taxon>
        <taxon>Reduviidae</taxon>
        <taxon>Triatominae</taxon>
        <taxon>Panstrongylus</taxon>
    </lineage>
</organism>
<feature type="chain" id="PRO_5013211448" description="Secreted protein" evidence="1">
    <location>
        <begin position="18"/>
        <end position="113"/>
    </location>
</feature>
<reference evidence="2" key="1">
    <citation type="journal article" date="2018" name="PLoS Negl. Trop. Dis.">
        <title>An insight into the salivary gland and fat body transcriptome of Panstrongylus lignarius (Hemiptera: Heteroptera), the main vector of Chagas disease in Peru.</title>
        <authorList>
            <person name="Nevoa J.C."/>
            <person name="Mendes M.T."/>
            <person name="da Silva M.V."/>
            <person name="Soares S.C."/>
            <person name="Oliveira C.J.F."/>
            <person name="Ribeiro J.M.C."/>
        </authorList>
    </citation>
    <scope>NUCLEOTIDE SEQUENCE</scope>
</reference>
<evidence type="ECO:0008006" key="3">
    <source>
        <dbReference type="Google" id="ProtNLM"/>
    </source>
</evidence>
<name>A0A224XPZ0_9HEMI</name>
<keyword evidence="1" id="KW-0732">Signal</keyword>
<feature type="signal peptide" evidence="1">
    <location>
        <begin position="1"/>
        <end position="17"/>
    </location>
</feature>
<dbReference type="AlphaFoldDB" id="A0A224XPZ0"/>
<dbReference type="EMBL" id="GFTR01001869">
    <property type="protein sequence ID" value="JAW14557.1"/>
    <property type="molecule type" value="Transcribed_RNA"/>
</dbReference>
<proteinExistence type="predicted"/>
<sequence length="113" mass="12842">MFQVLLQLALLCNIYLALHHTGLVRVDIHTFSLCQPTAGGGNFIISVAIGSQLLVHYVPTTALFTPLSVVNMITDQPPLDYYLRRKVNLFIYFFTFYFFNKVQFGIANPRISL</sequence>
<evidence type="ECO:0000313" key="2">
    <source>
        <dbReference type="EMBL" id="JAW14557.1"/>
    </source>
</evidence>
<protein>
    <recommendedName>
        <fullName evidence="3">Secreted protein</fullName>
    </recommendedName>
</protein>
<evidence type="ECO:0000256" key="1">
    <source>
        <dbReference type="SAM" id="SignalP"/>
    </source>
</evidence>
<accession>A0A224XPZ0</accession>